<organism evidence="1">
    <name type="scientific">Anguilla anguilla</name>
    <name type="common">European freshwater eel</name>
    <name type="synonym">Muraena anguilla</name>
    <dbReference type="NCBI Taxonomy" id="7936"/>
    <lineage>
        <taxon>Eukaryota</taxon>
        <taxon>Metazoa</taxon>
        <taxon>Chordata</taxon>
        <taxon>Craniata</taxon>
        <taxon>Vertebrata</taxon>
        <taxon>Euteleostomi</taxon>
        <taxon>Actinopterygii</taxon>
        <taxon>Neopterygii</taxon>
        <taxon>Teleostei</taxon>
        <taxon>Anguilliformes</taxon>
        <taxon>Anguillidae</taxon>
        <taxon>Anguilla</taxon>
    </lineage>
</organism>
<dbReference type="EMBL" id="GBXM01085363">
    <property type="protein sequence ID" value="JAH23214.1"/>
    <property type="molecule type" value="Transcribed_RNA"/>
</dbReference>
<reference evidence="1" key="2">
    <citation type="journal article" date="2015" name="Fish Shellfish Immunol.">
        <title>Early steps in the European eel (Anguilla anguilla)-Vibrio vulnificus interaction in the gills: Role of the RtxA13 toxin.</title>
        <authorList>
            <person name="Callol A."/>
            <person name="Pajuelo D."/>
            <person name="Ebbesson L."/>
            <person name="Teles M."/>
            <person name="MacKenzie S."/>
            <person name="Amaro C."/>
        </authorList>
    </citation>
    <scope>NUCLEOTIDE SEQUENCE</scope>
</reference>
<reference evidence="1" key="1">
    <citation type="submission" date="2014-11" db="EMBL/GenBank/DDBJ databases">
        <authorList>
            <person name="Amaro Gonzalez C."/>
        </authorList>
    </citation>
    <scope>NUCLEOTIDE SEQUENCE</scope>
</reference>
<evidence type="ECO:0000313" key="1">
    <source>
        <dbReference type="EMBL" id="JAH23214.1"/>
    </source>
</evidence>
<proteinExistence type="predicted"/>
<protein>
    <submittedName>
        <fullName evidence="1">Uncharacterized protein</fullName>
    </submittedName>
</protein>
<accession>A0A0E9R254</accession>
<sequence length="21" mass="2476">MLHSRLIFKHLLDLLKSALNL</sequence>
<dbReference type="AlphaFoldDB" id="A0A0E9R254"/>
<name>A0A0E9R254_ANGAN</name>